<dbReference type="Gene3D" id="3.30.420.10">
    <property type="entry name" value="Ribonuclease H-like superfamily/Ribonuclease H"/>
    <property type="match status" value="1"/>
</dbReference>
<accession>A0A1S2VQ33</accession>
<feature type="domain" description="Tc1-like transposase DDE" evidence="1">
    <location>
        <begin position="4"/>
        <end position="143"/>
    </location>
</feature>
<dbReference type="Proteomes" id="UP000181790">
    <property type="component" value="Unassembled WGS sequence"/>
</dbReference>
<dbReference type="EMBL" id="MORL01000002">
    <property type="protein sequence ID" value="OIN60296.1"/>
    <property type="molecule type" value="Genomic_DNA"/>
</dbReference>
<comment type="caution">
    <text evidence="2">The sequence shown here is derived from an EMBL/GenBank/DDBJ whole genome shotgun (WGS) entry which is preliminary data.</text>
</comment>
<dbReference type="GO" id="GO:0003676">
    <property type="term" value="F:nucleic acid binding"/>
    <property type="evidence" value="ECO:0007669"/>
    <property type="project" value="InterPro"/>
</dbReference>
<proteinExistence type="predicted"/>
<keyword evidence="3" id="KW-1185">Reference proteome</keyword>
<protein>
    <recommendedName>
        <fullName evidence="1">Tc1-like transposase DDE domain-containing protein</fullName>
    </recommendedName>
</protein>
<name>A0A1S2VQ33_9BACT</name>
<dbReference type="InterPro" id="IPR038717">
    <property type="entry name" value="Tc1-like_DDE_dom"/>
</dbReference>
<gene>
    <name evidence="2" type="ORF">BLX24_05550</name>
</gene>
<evidence type="ECO:0000259" key="1">
    <source>
        <dbReference type="Pfam" id="PF13358"/>
    </source>
</evidence>
<evidence type="ECO:0000313" key="3">
    <source>
        <dbReference type="Proteomes" id="UP000181790"/>
    </source>
</evidence>
<dbReference type="Pfam" id="PF13358">
    <property type="entry name" value="DDE_3"/>
    <property type="match status" value="1"/>
</dbReference>
<dbReference type="AlphaFoldDB" id="A0A1S2VQ33"/>
<organism evidence="2 3">
    <name type="scientific">Arsenicibacter rosenii</name>
    <dbReference type="NCBI Taxonomy" id="1750698"/>
    <lineage>
        <taxon>Bacteria</taxon>
        <taxon>Pseudomonadati</taxon>
        <taxon>Bacteroidota</taxon>
        <taxon>Cytophagia</taxon>
        <taxon>Cytophagales</taxon>
        <taxon>Spirosomataceae</taxon>
        <taxon>Arsenicibacter</taxon>
    </lineage>
</organism>
<evidence type="ECO:0000313" key="2">
    <source>
        <dbReference type="EMBL" id="OIN60296.1"/>
    </source>
</evidence>
<sequence>MIELFYGDESRVSSEGYVPYGWQFPDEEVAVYVEKGHWVNIWGLISRQNKCHWATTERTITGQFVMEKLDKLSLSLVKETFVVLDNASVHHAKLLQDRLAIWQQRGLFVFFLPTYSPHLNIAETMWRKLKMEWLVAEDYLEKDSLLYAVNRCMATIGTHLNINFSPFNAN</sequence>
<dbReference type="InterPro" id="IPR036397">
    <property type="entry name" value="RNaseH_sf"/>
</dbReference>
<reference evidence="2 3" key="1">
    <citation type="submission" date="2016-10" db="EMBL/GenBank/DDBJ databases">
        <title>Arsenicibacter rosenii gen. nov., sp. nov., an efficient arsenic-methylating bacterium isolated from an arsenic-contaminated paddy soil.</title>
        <authorList>
            <person name="Huang K."/>
        </authorList>
    </citation>
    <scope>NUCLEOTIDE SEQUENCE [LARGE SCALE GENOMIC DNA]</scope>
    <source>
        <strain evidence="2 3">SM-1</strain>
    </source>
</reference>